<dbReference type="AlphaFoldDB" id="A0A8J6YUQ8"/>
<accession>A0A8J6YUQ8</accession>
<evidence type="ECO:0000313" key="2">
    <source>
        <dbReference type="Proteomes" id="UP000609121"/>
    </source>
</evidence>
<sequence length="378" mass="39158">MTPLDVTIAGARVLGPAGLSDAPLALAGGRIAARPAGREVALPGCTVLPGIIDLHGDGFERHLAPRRGLVSDLTRGLAALDAELAASGITTAVLAQFWSWEGGMRSPDFARRLAAALEEARPHLLTDMVIQLRLETHLTDQFGEVAEFVARHGIGYVVYNDHLPHEALRKGRTPPRLTGQALKSGRSPAAHLELIRALAARDPEVPGALAALSARLRDMGVRLGSHDDPDPARRAMMRDLGVAISEFPETMEAARAARAAGDAVILGAPNVVRGGSHAGKMQARAAVAEGLCDALVSDYHYPAPAAAAAALAPDGGAGAWHLLSSGPARVMGWKDRGGLTPGARADLAILGPSGLVEATIAAGRIAFARGHVARALFG</sequence>
<protein>
    <submittedName>
        <fullName evidence="1">Alpha-D-ribose 1-methylphosphonate 5-triphosphate diphosphatase</fullName>
        <ecNumber evidence="1">3.6.1.63</ecNumber>
    </submittedName>
</protein>
<dbReference type="GO" id="GO:0019700">
    <property type="term" value="P:organic phosphonate catabolic process"/>
    <property type="evidence" value="ECO:0007669"/>
    <property type="project" value="InterPro"/>
</dbReference>
<dbReference type="InterPro" id="IPR032466">
    <property type="entry name" value="Metal_Hydrolase"/>
</dbReference>
<organism evidence="1 2">
    <name type="scientific">Mangrovicoccus algicola</name>
    <dbReference type="NCBI Taxonomy" id="2771008"/>
    <lineage>
        <taxon>Bacteria</taxon>
        <taxon>Pseudomonadati</taxon>
        <taxon>Pseudomonadota</taxon>
        <taxon>Alphaproteobacteria</taxon>
        <taxon>Rhodobacterales</taxon>
        <taxon>Paracoccaceae</taxon>
        <taxon>Mangrovicoccus</taxon>
    </lineage>
</organism>
<reference evidence="1" key="1">
    <citation type="submission" date="2020-09" db="EMBL/GenBank/DDBJ databases">
        <title>A novel bacterium of genus Mangrovicoccus, isolated from South China Sea.</title>
        <authorList>
            <person name="Huang H."/>
            <person name="Mo K."/>
            <person name="Hu Y."/>
        </authorList>
    </citation>
    <scope>NUCLEOTIDE SEQUENCE</scope>
    <source>
        <strain evidence="1">HB182678</strain>
    </source>
</reference>
<name>A0A8J6YUQ8_9RHOB</name>
<keyword evidence="1" id="KW-0378">Hydrolase</keyword>
<comment type="caution">
    <text evidence="1">The sequence shown here is derived from an EMBL/GenBank/DDBJ whole genome shotgun (WGS) entry which is preliminary data.</text>
</comment>
<dbReference type="SUPFAM" id="SSF51338">
    <property type="entry name" value="Composite domain of metallo-dependent hydrolases"/>
    <property type="match status" value="1"/>
</dbReference>
<dbReference type="NCBIfam" id="NF011987">
    <property type="entry name" value="PRK15446.2-3"/>
    <property type="match status" value="1"/>
</dbReference>
<dbReference type="PIRSF" id="PIRSF038971">
    <property type="entry name" value="PhnM"/>
    <property type="match status" value="1"/>
</dbReference>
<proteinExistence type="predicted"/>
<keyword evidence="2" id="KW-1185">Reference proteome</keyword>
<dbReference type="EMBL" id="JACVXA010000015">
    <property type="protein sequence ID" value="MBE3638080.1"/>
    <property type="molecule type" value="Genomic_DNA"/>
</dbReference>
<dbReference type="InterPro" id="IPR011059">
    <property type="entry name" value="Metal-dep_hydrolase_composite"/>
</dbReference>
<dbReference type="GO" id="GO:0016810">
    <property type="term" value="F:hydrolase activity, acting on carbon-nitrogen (but not peptide) bonds"/>
    <property type="evidence" value="ECO:0007669"/>
    <property type="project" value="InterPro"/>
</dbReference>
<dbReference type="RefSeq" id="WP_193181404.1">
    <property type="nucleotide sequence ID" value="NZ_JACVXA010000015.1"/>
</dbReference>
<dbReference type="SUPFAM" id="SSF51556">
    <property type="entry name" value="Metallo-dependent hydrolases"/>
    <property type="match status" value="1"/>
</dbReference>
<gene>
    <name evidence="1" type="ORF">ICN82_07670</name>
</gene>
<evidence type="ECO:0000313" key="1">
    <source>
        <dbReference type="EMBL" id="MBE3638080.1"/>
    </source>
</evidence>
<dbReference type="InterPro" id="IPR012696">
    <property type="entry name" value="PhnM"/>
</dbReference>
<dbReference type="Proteomes" id="UP000609121">
    <property type="component" value="Unassembled WGS sequence"/>
</dbReference>
<dbReference type="EC" id="3.6.1.63" evidence="1"/>